<dbReference type="Proteomes" id="UP000481861">
    <property type="component" value="Unassembled WGS sequence"/>
</dbReference>
<gene>
    <name evidence="1" type="ORF">BDV95DRAFT_569150</name>
</gene>
<organism evidence="1 2">
    <name type="scientific">Massariosphaeria phaeospora</name>
    <dbReference type="NCBI Taxonomy" id="100035"/>
    <lineage>
        <taxon>Eukaryota</taxon>
        <taxon>Fungi</taxon>
        <taxon>Dikarya</taxon>
        <taxon>Ascomycota</taxon>
        <taxon>Pezizomycotina</taxon>
        <taxon>Dothideomycetes</taxon>
        <taxon>Pleosporomycetidae</taxon>
        <taxon>Pleosporales</taxon>
        <taxon>Pleosporales incertae sedis</taxon>
        <taxon>Massariosphaeria</taxon>
    </lineage>
</organism>
<name>A0A7C8MN26_9PLEO</name>
<dbReference type="AlphaFoldDB" id="A0A7C8MN26"/>
<proteinExistence type="predicted"/>
<comment type="caution">
    <text evidence="1">The sequence shown here is derived from an EMBL/GenBank/DDBJ whole genome shotgun (WGS) entry which is preliminary data.</text>
</comment>
<sequence>MFPAHFVLTSRRHQRPTCHSPQHQRPHQIICRLLRTPYLNQLPLGALYRHISIPQTLHPGLAPLNHGRITTPFSTLHFHAQRLGVIPLPARLPQHVLFVRILVFLDPRMWLVTVLDVITICDAVENLIEGVAGGFLEGQGLVGCQRSDCGSGLSGSAVLDGTQTAALESEFRGAHS</sequence>
<keyword evidence="2" id="KW-1185">Reference proteome</keyword>
<protein>
    <submittedName>
        <fullName evidence="1">Uncharacterized protein</fullName>
    </submittedName>
</protein>
<dbReference type="EMBL" id="JAADJZ010000008">
    <property type="protein sequence ID" value="KAF2873224.1"/>
    <property type="molecule type" value="Genomic_DNA"/>
</dbReference>
<evidence type="ECO:0000313" key="2">
    <source>
        <dbReference type="Proteomes" id="UP000481861"/>
    </source>
</evidence>
<reference evidence="1 2" key="1">
    <citation type="submission" date="2020-01" db="EMBL/GenBank/DDBJ databases">
        <authorList>
            <consortium name="DOE Joint Genome Institute"/>
            <person name="Haridas S."/>
            <person name="Albert R."/>
            <person name="Binder M."/>
            <person name="Bloem J."/>
            <person name="Labutti K."/>
            <person name="Salamov A."/>
            <person name="Andreopoulos B."/>
            <person name="Baker S.E."/>
            <person name="Barry K."/>
            <person name="Bills G."/>
            <person name="Bluhm B.H."/>
            <person name="Cannon C."/>
            <person name="Castanera R."/>
            <person name="Culley D.E."/>
            <person name="Daum C."/>
            <person name="Ezra D."/>
            <person name="Gonzalez J.B."/>
            <person name="Henrissat B."/>
            <person name="Kuo A."/>
            <person name="Liang C."/>
            <person name="Lipzen A."/>
            <person name="Lutzoni F."/>
            <person name="Magnuson J."/>
            <person name="Mondo S."/>
            <person name="Nolan M."/>
            <person name="Ohm R."/>
            <person name="Pangilinan J."/>
            <person name="Park H.-J.H."/>
            <person name="Ramirez L."/>
            <person name="Alfaro M."/>
            <person name="Sun H."/>
            <person name="Tritt A."/>
            <person name="Yoshinaga Y."/>
            <person name="Zwiers L.-H.L."/>
            <person name="Turgeon B.G."/>
            <person name="Goodwin S.B."/>
            <person name="Spatafora J.W."/>
            <person name="Crous P.W."/>
            <person name="Grigoriev I.V."/>
        </authorList>
    </citation>
    <scope>NUCLEOTIDE SEQUENCE [LARGE SCALE GENOMIC DNA]</scope>
    <source>
        <strain evidence="1 2">CBS 611.86</strain>
    </source>
</reference>
<accession>A0A7C8MN26</accession>
<evidence type="ECO:0000313" key="1">
    <source>
        <dbReference type="EMBL" id="KAF2873224.1"/>
    </source>
</evidence>